<feature type="region of interest" description="Disordered" evidence="1">
    <location>
        <begin position="85"/>
        <end position="124"/>
    </location>
</feature>
<evidence type="ECO:0000313" key="3">
    <source>
        <dbReference type="Proteomes" id="UP001153555"/>
    </source>
</evidence>
<proteinExistence type="predicted"/>
<dbReference type="Proteomes" id="UP001153555">
    <property type="component" value="Unassembled WGS sequence"/>
</dbReference>
<feature type="non-terminal residue" evidence="2">
    <location>
        <position position="124"/>
    </location>
</feature>
<accession>A0A9N7RAH3</accession>
<organism evidence="2 3">
    <name type="scientific">Striga hermonthica</name>
    <name type="common">Purple witchweed</name>
    <name type="synonym">Buchnera hermonthica</name>
    <dbReference type="NCBI Taxonomy" id="68872"/>
    <lineage>
        <taxon>Eukaryota</taxon>
        <taxon>Viridiplantae</taxon>
        <taxon>Streptophyta</taxon>
        <taxon>Embryophyta</taxon>
        <taxon>Tracheophyta</taxon>
        <taxon>Spermatophyta</taxon>
        <taxon>Magnoliopsida</taxon>
        <taxon>eudicotyledons</taxon>
        <taxon>Gunneridae</taxon>
        <taxon>Pentapetalae</taxon>
        <taxon>asterids</taxon>
        <taxon>lamiids</taxon>
        <taxon>Lamiales</taxon>
        <taxon>Orobanchaceae</taxon>
        <taxon>Buchnereae</taxon>
        <taxon>Striga</taxon>
    </lineage>
</organism>
<dbReference type="AlphaFoldDB" id="A0A9N7RAH3"/>
<comment type="caution">
    <text evidence="2">The sequence shown here is derived from an EMBL/GenBank/DDBJ whole genome shotgun (WGS) entry which is preliminary data.</text>
</comment>
<name>A0A9N7RAH3_STRHE</name>
<evidence type="ECO:0000256" key="1">
    <source>
        <dbReference type="SAM" id="MobiDB-lite"/>
    </source>
</evidence>
<reference evidence="2" key="1">
    <citation type="submission" date="2019-12" db="EMBL/GenBank/DDBJ databases">
        <authorList>
            <person name="Scholes J."/>
        </authorList>
    </citation>
    <scope>NUCLEOTIDE SEQUENCE</scope>
</reference>
<feature type="region of interest" description="Disordered" evidence="1">
    <location>
        <begin position="1"/>
        <end position="23"/>
    </location>
</feature>
<evidence type="ECO:0000313" key="2">
    <source>
        <dbReference type="EMBL" id="CAA0819854.1"/>
    </source>
</evidence>
<keyword evidence="3" id="KW-1185">Reference proteome</keyword>
<sequence>EHRRHNPNLGLKNKVRKSKSLRSTEMAEHINLLKAWKKNPNRSQNVVDEPSSTRVEPTPAIVSESATVDNQPLTVEPIQQVIMPSHEPIAETEVSQEMPEEPALSLVSRRKRSSVSHVAEQMKK</sequence>
<dbReference type="EMBL" id="CACSLK010019758">
    <property type="protein sequence ID" value="CAA0819854.1"/>
    <property type="molecule type" value="Genomic_DNA"/>
</dbReference>
<gene>
    <name evidence="2" type="ORF">SHERM_18107</name>
</gene>
<protein>
    <submittedName>
        <fullName evidence="2">Uncharacterized protein</fullName>
    </submittedName>
</protein>
<feature type="non-terminal residue" evidence="2">
    <location>
        <position position="1"/>
    </location>
</feature>